<dbReference type="PANTHER" id="PTHR19303:SF16">
    <property type="entry name" value="JERKY PROTEIN HOMOLOG-LIKE"/>
    <property type="match status" value="1"/>
</dbReference>
<dbReference type="STRING" id="137246.A0A401TDI7"/>
<dbReference type="Proteomes" id="UP000287033">
    <property type="component" value="Unassembled WGS sequence"/>
</dbReference>
<name>A0A401TDI7_CHIPU</name>
<dbReference type="InterPro" id="IPR006600">
    <property type="entry name" value="HTH_CenpB_DNA-bd_dom"/>
</dbReference>
<dbReference type="GO" id="GO:0003677">
    <property type="term" value="F:DNA binding"/>
    <property type="evidence" value="ECO:0007669"/>
    <property type="project" value="UniProtKB-KW"/>
</dbReference>
<sequence>MEWIRQRRSERMPLTGLMALKQAGKYHKELDIKGGCQYSEDWLQKLKKCNGVKYLKICGDKASADHEAAEIYVGEFAKLISAESLRPEQIYNADETALSWRYVLRKT</sequence>
<protein>
    <recommendedName>
        <fullName evidence="2">HTH CENPB-type domain-containing protein</fullName>
    </recommendedName>
</protein>
<organism evidence="3 4">
    <name type="scientific">Chiloscyllium punctatum</name>
    <name type="common">Brownbanded bambooshark</name>
    <name type="synonym">Hemiscyllium punctatum</name>
    <dbReference type="NCBI Taxonomy" id="137246"/>
    <lineage>
        <taxon>Eukaryota</taxon>
        <taxon>Metazoa</taxon>
        <taxon>Chordata</taxon>
        <taxon>Craniata</taxon>
        <taxon>Vertebrata</taxon>
        <taxon>Chondrichthyes</taxon>
        <taxon>Elasmobranchii</taxon>
        <taxon>Galeomorphii</taxon>
        <taxon>Galeoidea</taxon>
        <taxon>Orectolobiformes</taxon>
        <taxon>Hemiscylliidae</taxon>
        <taxon>Chiloscyllium</taxon>
    </lineage>
</organism>
<evidence type="ECO:0000313" key="3">
    <source>
        <dbReference type="EMBL" id="GCC40665.1"/>
    </source>
</evidence>
<dbReference type="Pfam" id="PF03221">
    <property type="entry name" value="HTH_Tnp_Tc5"/>
    <property type="match status" value="1"/>
</dbReference>
<proteinExistence type="predicted"/>
<dbReference type="PROSITE" id="PS51253">
    <property type="entry name" value="HTH_CENPB"/>
    <property type="match status" value="1"/>
</dbReference>
<dbReference type="AlphaFoldDB" id="A0A401TDI7"/>
<dbReference type="OrthoDB" id="125347at2759"/>
<keyword evidence="4" id="KW-1185">Reference proteome</keyword>
<feature type="domain" description="HTH CENPB-type" evidence="2">
    <location>
        <begin position="1"/>
        <end position="56"/>
    </location>
</feature>
<dbReference type="SUPFAM" id="SSF46689">
    <property type="entry name" value="Homeodomain-like"/>
    <property type="match status" value="1"/>
</dbReference>
<reference evidence="3 4" key="1">
    <citation type="journal article" date="2018" name="Nat. Ecol. Evol.">
        <title>Shark genomes provide insights into elasmobranch evolution and the origin of vertebrates.</title>
        <authorList>
            <person name="Hara Y"/>
            <person name="Yamaguchi K"/>
            <person name="Onimaru K"/>
            <person name="Kadota M"/>
            <person name="Koyanagi M"/>
            <person name="Keeley SD"/>
            <person name="Tatsumi K"/>
            <person name="Tanaka K"/>
            <person name="Motone F"/>
            <person name="Kageyama Y"/>
            <person name="Nozu R"/>
            <person name="Adachi N"/>
            <person name="Nishimura O"/>
            <person name="Nakagawa R"/>
            <person name="Tanegashima C"/>
            <person name="Kiyatake I"/>
            <person name="Matsumoto R"/>
            <person name="Murakumo K"/>
            <person name="Nishida K"/>
            <person name="Terakita A"/>
            <person name="Kuratani S"/>
            <person name="Sato K"/>
            <person name="Hyodo S Kuraku.S."/>
        </authorList>
    </citation>
    <scope>NUCLEOTIDE SEQUENCE [LARGE SCALE GENOMIC DNA]</scope>
</reference>
<dbReference type="EMBL" id="BEZZ01049434">
    <property type="protein sequence ID" value="GCC40665.1"/>
    <property type="molecule type" value="Genomic_DNA"/>
</dbReference>
<evidence type="ECO:0000259" key="2">
    <source>
        <dbReference type="PROSITE" id="PS51253"/>
    </source>
</evidence>
<dbReference type="PANTHER" id="PTHR19303">
    <property type="entry name" value="TRANSPOSON"/>
    <property type="match status" value="1"/>
</dbReference>
<dbReference type="Gene3D" id="1.10.10.60">
    <property type="entry name" value="Homeodomain-like"/>
    <property type="match status" value="1"/>
</dbReference>
<dbReference type="GO" id="GO:0005634">
    <property type="term" value="C:nucleus"/>
    <property type="evidence" value="ECO:0007669"/>
    <property type="project" value="TreeGrafter"/>
</dbReference>
<evidence type="ECO:0000313" key="4">
    <source>
        <dbReference type="Proteomes" id="UP000287033"/>
    </source>
</evidence>
<dbReference type="InterPro" id="IPR009057">
    <property type="entry name" value="Homeodomain-like_sf"/>
</dbReference>
<comment type="caution">
    <text evidence="3">The sequence shown here is derived from an EMBL/GenBank/DDBJ whole genome shotgun (WGS) entry which is preliminary data.</text>
</comment>
<accession>A0A401TDI7</accession>
<dbReference type="OMA" id="GCQYSED"/>
<dbReference type="InterPro" id="IPR050863">
    <property type="entry name" value="CenT-Element_Derived"/>
</dbReference>
<keyword evidence="1" id="KW-0238">DNA-binding</keyword>
<evidence type="ECO:0000256" key="1">
    <source>
        <dbReference type="ARBA" id="ARBA00023125"/>
    </source>
</evidence>
<gene>
    <name evidence="3" type="ORF">chiPu_0024957</name>
</gene>